<dbReference type="AlphaFoldDB" id="B4D616"/>
<feature type="transmembrane region" description="Helical" evidence="1">
    <location>
        <begin position="46"/>
        <end position="69"/>
    </location>
</feature>
<name>B4D616_9BACT</name>
<evidence type="ECO:0000313" key="3">
    <source>
        <dbReference type="Proteomes" id="UP000005824"/>
    </source>
</evidence>
<dbReference type="InParanoid" id="B4D616"/>
<dbReference type="Proteomes" id="UP000005824">
    <property type="component" value="Unassembled WGS sequence"/>
</dbReference>
<reference evidence="2 3" key="1">
    <citation type="journal article" date="2011" name="J. Bacteriol.">
        <title>Genome sequence of Chthoniobacter flavus Ellin428, an aerobic heterotrophic soil bacterium.</title>
        <authorList>
            <person name="Kant R."/>
            <person name="van Passel M.W."/>
            <person name="Palva A."/>
            <person name="Lucas S."/>
            <person name="Lapidus A."/>
            <person name="Glavina Del Rio T."/>
            <person name="Dalin E."/>
            <person name="Tice H."/>
            <person name="Bruce D."/>
            <person name="Goodwin L."/>
            <person name="Pitluck S."/>
            <person name="Larimer F.W."/>
            <person name="Land M.L."/>
            <person name="Hauser L."/>
            <person name="Sangwan P."/>
            <person name="de Vos W.M."/>
            <person name="Janssen P.H."/>
            <person name="Smidt H."/>
        </authorList>
    </citation>
    <scope>NUCLEOTIDE SEQUENCE [LARGE SCALE GENOMIC DNA]</scope>
    <source>
        <strain evidence="2 3">Ellin428</strain>
    </source>
</reference>
<keyword evidence="1" id="KW-0812">Transmembrane</keyword>
<accession>B4D616</accession>
<dbReference type="EMBL" id="ABVL01000014">
    <property type="protein sequence ID" value="EDY18219.1"/>
    <property type="molecule type" value="Genomic_DNA"/>
</dbReference>
<feature type="transmembrane region" description="Helical" evidence="1">
    <location>
        <begin position="12"/>
        <end position="40"/>
    </location>
</feature>
<gene>
    <name evidence="2" type="ORF">CfE428DRAFT_4355</name>
</gene>
<keyword evidence="1" id="KW-1133">Transmembrane helix</keyword>
<comment type="caution">
    <text evidence="2">The sequence shown here is derived from an EMBL/GenBank/DDBJ whole genome shotgun (WGS) entry which is preliminary data.</text>
</comment>
<protein>
    <submittedName>
        <fullName evidence="2">Uncharacterized protein</fullName>
    </submittedName>
</protein>
<organism evidence="2 3">
    <name type="scientific">Chthoniobacter flavus Ellin428</name>
    <dbReference type="NCBI Taxonomy" id="497964"/>
    <lineage>
        <taxon>Bacteria</taxon>
        <taxon>Pseudomonadati</taxon>
        <taxon>Verrucomicrobiota</taxon>
        <taxon>Spartobacteria</taxon>
        <taxon>Chthoniobacterales</taxon>
        <taxon>Chthoniobacteraceae</taxon>
        <taxon>Chthoniobacter</taxon>
    </lineage>
</organism>
<sequence length="102" mass="12026">MAVKQTIRTALWGFFWGYLVAFLLCMGLLEIGFGCPWLGWDGLLDMVRYVFISQAQYFFLFVGALVAIFRAQYANMDEEARNQQFLDDCEETMESWWENRPK</sequence>
<proteinExistence type="predicted"/>
<keyword evidence="1" id="KW-0472">Membrane</keyword>
<keyword evidence="3" id="KW-1185">Reference proteome</keyword>
<evidence type="ECO:0000256" key="1">
    <source>
        <dbReference type="SAM" id="Phobius"/>
    </source>
</evidence>
<evidence type="ECO:0000313" key="2">
    <source>
        <dbReference type="EMBL" id="EDY18219.1"/>
    </source>
</evidence>